<name>A0ABR4KRV9_9EURO</name>
<comment type="caution">
    <text evidence="2">The sequence shown here is derived from an EMBL/GenBank/DDBJ whole genome shotgun (WGS) entry which is preliminary data.</text>
</comment>
<gene>
    <name evidence="2" type="ORF">BJX68DRAFT_30052</name>
</gene>
<feature type="region of interest" description="Disordered" evidence="1">
    <location>
        <begin position="78"/>
        <end position="107"/>
    </location>
</feature>
<sequence>MDCFRQIYRLIRSPFKRTQHRVLEIVSNCDIASHLVQTLIQVSRDLPRTFERRSYQRSLLMTSWYPFKDFFEAPFLTSTQRNNPAQPDGIGEGRHRQHDRARAFNTG</sequence>
<dbReference type="GeneID" id="98164095"/>
<dbReference type="RefSeq" id="XP_070901413.1">
    <property type="nucleotide sequence ID" value="XM_071048931.1"/>
</dbReference>
<evidence type="ECO:0000313" key="2">
    <source>
        <dbReference type="EMBL" id="KAL2854549.1"/>
    </source>
</evidence>
<accession>A0ABR4KRV9</accession>
<protein>
    <submittedName>
        <fullName evidence="2">Uncharacterized protein</fullName>
    </submittedName>
</protein>
<organism evidence="2 3">
    <name type="scientific">Aspergillus pseudodeflectus</name>
    <dbReference type="NCBI Taxonomy" id="176178"/>
    <lineage>
        <taxon>Eukaryota</taxon>
        <taxon>Fungi</taxon>
        <taxon>Dikarya</taxon>
        <taxon>Ascomycota</taxon>
        <taxon>Pezizomycotina</taxon>
        <taxon>Eurotiomycetes</taxon>
        <taxon>Eurotiomycetidae</taxon>
        <taxon>Eurotiales</taxon>
        <taxon>Aspergillaceae</taxon>
        <taxon>Aspergillus</taxon>
        <taxon>Aspergillus subgen. Nidulantes</taxon>
    </lineage>
</organism>
<keyword evidence="3" id="KW-1185">Reference proteome</keyword>
<reference evidence="2 3" key="1">
    <citation type="submission" date="2024-07" db="EMBL/GenBank/DDBJ databases">
        <title>Section-level genome sequencing and comparative genomics of Aspergillus sections Usti and Cavernicolus.</title>
        <authorList>
            <consortium name="Lawrence Berkeley National Laboratory"/>
            <person name="Nybo J.L."/>
            <person name="Vesth T.C."/>
            <person name="Theobald S."/>
            <person name="Frisvad J.C."/>
            <person name="Larsen T.O."/>
            <person name="Kjaerboelling I."/>
            <person name="Rothschild-Mancinelli K."/>
            <person name="Lyhne E.K."/>
            <person name="Kogle M.E."/>
            <person name="Barry K."/>
            <person name="Clum A."/>
            <person name="Na H."/>
            <person name="Ledsgaard L."/>
            <person name="Lin J."/>
            <person name="Lipzen A."/>
            <person name="Kuo A."/>
            <person name="Riley R."/>
            <person name="Mondo S."/>
            <person name="LaButti K."/>
            <person name="Haridas S."/>
            <person name="Pangalinan J."/>
            <person name="Salamov A.A."/>
            <person name="Simmons B.A."/>
            <person name="Magnuson J.K."/>
            <person name="Chen J."/>
            <person name="Drula E."/>
            <person name="Henrissat B."/>
            <person name="Wiebenga A."/>
            <person name="Lubbers R.J."/>
            <person name="Gomes A.C."/>
            <person name="Macurrencykelacurrency M.R."/>
            <person name="Stajich J."/>
            <person name="Grigoriev I.V."/>
            <person name="Mortensen U.H."/>
            <person name="De vries R.P."/>
            <person name="Baker S.E."/>
            <person name="Andersen M.R."/>
        </authorList>
    </citation>
    <scope>NUCLEOTIDE SEQUENCE [LARGE SCALE GENOMIC DNA]</scope>
    <source>
        <strain evidence="2 3">CBS 756.74</strain>
    </source>
</reference>
<dbReference type="Proteomes" id="UP001610444">
    <property type="component" value="Unassembled WGS sequence"/>
</dbReference>
<evidence type="ECO:0000256" key="1">
    <source>
        <dbReference type="SAM" id="MobiDB-lite"/>
    </source>
</evidence>
<evidence type="ECO:0000313" key="3">
    <source>
        <dbReference type="Proteomes" id="UP001610444"/>
    </source>
</evidence>
<proteinExistence type="predicted"/>
<dbReference type="EMBL" id="JBFXLR010000011">
    <property type="protein sequence ID" value="KAL2854549.1"/>
    <property type="molecule type" value="Genomic_DNA"/>
</dbReference>